<dbReference type="HOGENOM" id="CLU_2735941_0_0_6"/>
<reference evidence="1 2" key="1">
    <citation type="submission" date="2006-02" db="EMBL/GenBank/DDBJ databases">
        <authorList>
            <person name="Waterbury J."/>
            <person name="Ferriera S."/>
            <person name="Johnson J."/>
            <person name="Kravitz S."/>
            <person name="Halpern A."/>
            <person name="Remington K."/>
            <person name="Beeson K."/>
            <person name="Tran B."/>
            <person name="Rogers Y.-H."/>
            <person name="Friedman R."/>
            <person name="Venter J.C."/>
        </authorList>
    </citation>
    <scope>NUCLEOTIDE SEQUENCE [LARGE SCALE GENOMIC DNA]</scope>
    <source>
        <strain evidence="1 2">Nb-231</strain>
    </source>
</reference>
<evidence type="ECO:0000313" key="1">
    <source>
        <dbReference type="EMBL" id="EAR23114.1"/>
    </source>
</evidence>
<sequence>MNKATNALAGHCLFLFTALDEALHRPVQVHGRIRHLDAAAHLLVQGDRADVLGGSSVASTVLPPSDMVKSY</sequence>
<evidence type="ECO:0000313" key="2">
    <source>
        <dbReference type="Proteomes" id="UP000003374"/>
    </source>
</evidence>
<dbReference type="AlphaFoldDB" id="A4BLC6"/>
<dbReference type="EMBL" id="AAOF01000001">
    <property type="protein sequence ID" value="EAR23114.1"/>
    <property type="molecule type" value="Genomic_DNA"/>
</dbReference>
<dbReference type="Proteomes" id="UP000003374">
    <property type="component" value="Unassembled WGS sequence"/>
</dbReference>
<dbReference type="RefSeq" id="WP_005004046.1">
    <property type="nucleotide sequence ID" value="NZ_CH672427.1"/>
</dbReference>
<keyword evidence="2" id="KW-1185">Reference proteome</keyword>
<name>A4BLC6_9GAMM</name>
<comment type="caution">
    <text evidence="1">The sequence shown here is derived from an EMBL/GenBank/DDBJ whole genome shotgun (WGS) entry which is preliminary data.</text>
</comment>
<protein>
    <submittedName>
        <fullName evidence="1">Uncharacterized protein</fullName>
    </submittedName>
</protein>
<proteinExistence type="predicted"/>
<gene>
    <name evidence="1" type="ORF">NB231_14878</name>
</gene>
<accession>A4BLC6</accession>
<organism evidence="1 2">
    <name type="scientific">Nitrococcus mobilis Nb-231</name>
    <dbReference type="NCBI Taxonomy" id="314278"/>
    <lineage>
        <taxon>Bacteria</taxon>
        <taxon>Pseudomonadati</taxon>
        <taxon>Pseudomonadota</taxon>
        <taxon>Gammaproteobacteria</taxon>
        <taxon>Chromatiales</taxon>
        <taxon>Ectothiorhodospiraceae</taxon>
        <taxon>Nitrococcus</taxon>
    </lineage>
</organism>